<evidence type="ECO:0000256" key="4">
    <source>
        <dbReference type="ARBA" id="ARBA00023004"/>
    </source>
</evidence>
<dbReference type="Gene3D" id="2.40.30.10">
    <property type="entry name" value="Translation factors"/>
    <property type="match status" value="1"/>
</dbReference>
<dbReference type="PANTHER" id="PTHR47354:SF1">
    <property type="entry name" value="CARNITINE MONOOXYGENASE REDUCTASE SUBUNIT"/>
    <property type="match status" value="1"/>
</dbReference>
<evidence type="ECO:0000256" key="5">
    <source>
        <dbReference type="ARBA" id="ARBA00023014"/>
    </source>
</evidence>
<reference evidence="7 8" key="1">
    <citation type="submission" date="2018-05" db="EMBL/GenBank/DDBJ databases">
        <title>Integrated omic analyses show evidence that a Ca. Accumulibacter phosphatis strain performs denitrification under micro-aerobic conditions.</title>
        <authorList>
            <person name="Camejo P.Y."/>
            <person name="Katherine M.D."/>
            <person name="Daniel N.R."/>
        </authorList>
    </citation>
    <scope>NUCLEOTIDE SEQUENCE [LARGE SCALE GENOMIC DNA]</scope>
    <source>
        <strain evidence="7">UW-LDO-IC</strain>
    </source>
</reference>
<comment type="caution">
    <text evidence="7">The sequence shown here is derived from an EMBL/GenBank/DDBJ whole genome shotgun (WGS) entry which is preliminary data.</text>
</comment>
<dbReference type="EMBL" id="QPGA01000016">
    <property type="protein sequence ID" value="RDE50674.1"/>
    <property type="molecule type" value="Genomic_DNA"/>
</dbReference>
<keyword evidence="3" id="KW-0479">Metal-binding</keyword>
<dbReference type="InterPro" id="IPR039261">
    <property type="entry name" value="FNR_nucleotide-bd"/>
</dbReference>
<dbReference type="AlphaFoldDB" id="A0A369XL66"/>
<evidence type="ECO:0000256" key="2">
    <source>
        <dbReference type="ARBA" id="ARBA00022714"/>
    </source>
</evidence>
<dbReference type="InterPro" id="IPR011576">
    <property type="entry name" value="Pyridox_Oxase_N"/>
</dbReference>
<keyword evidence="2" id="KW-0001">2Fe-2S</keyword>
<organism evidence="7 8">
    <name type="scientific">Candidatus Accumulibacter meliphilus</name>
    <dbReference type="NCBI Taxonomy" id="2211374"/>
    <lineage>
        <taxon>Bacteria</taxon>
        <taxon>Pseudomonadati</taxon>
        <taxon>Pseudomonadota</taxon>
        <taxon>Betaproteobacteria</taxon>
        <taxon>Candidatus Accumulibacter</taxon>
    </lineage>
</organism>
<accession>A0A369XL66</accession>
<dbReference type="PROSITE" id="PS51384">
    <property type="entry name" value="FAD_FR"/>
    <property type="match status" value="1"/>
</dbReference>
<dbReference type="SUPFAM" id="SSF50475">
    <property type="entry name" value="FMN-binding split barrel"/>
    <property type="match status" value="1"/>
</dbReference>
<evidence type="ECO:0000313" key="7">
    <source>
        <dbReference type="EMBL" id="RDE50674.1"/>
    </source>
</evidence>
<keyword evidence="5" id="KW-0411">Iron-sulfur</keyword>
<dbReference type="Proteomes" id="UP000253831">
    <property type="component" value="Unassembled WGS sequence"/>
</dbReference>
<dbReference type="SUPFAM" id="SSF63380">
    <property type="entry name" value="Riboflavin synthase domain-like"/>
    <property type="match status" value="1"/>
</dbReference>
<evidence type="ECO:0000313" key="8">
    <source>
        <dbReference type="Proteomes" id="UP000253831"/>
    </source>
</evidence>
<dbReference type="GO" id="GO:0046872">
    <property type="term" value="F:metal ion binding"/>
    <property type="evidence" value="ECO:0007669"/>
    <property type="project" value="UniProtKB-KW"/>
</dbReference>
<feature type="domain" description="FAD-binding FR-type" evidence="6">
    <location>
        <begin position="205"/>
        <end position="311"/>
    </location>
</feature>
<dbReference type="InterPro" id="IPR017938">
    <property type="entry name" value="Riboflavin_synthase-like_b-brl"/>
</dbReference>
<dbReference type="InterPro" id="IPR012349">
    <property type="entry name" value="Split_barrel_FMN-bd"/>
</dbReference>
<evidence type="ECO:0000259" key="6">
    <source>
        <dbReference type="PROSITE" id="PS51384"/>
    </source>
</evidence>
<dbReference type="InterPro" id="IPR017927">
    <property type="entry name" value="FAD-bd_FR_type"/>
</dbReference>
<keyword evidence="1" id="KW-0285">Flavoprotein</keyword>
<evidence type="ECO:0000256" key="3">
    <source>
        <dbReference type="ARBA" id="ARBA00022723"/>
    </source>
</evidence>
<gene>
    <name evidence="7" type="ORF">DVS81_10100</name>
</gene>
<dbReference type="PANTHER" id="PTHR47354">
    <property type="entry name" value="NADH OXIDOREDUCTASE HCR"/>
    <property type="match status" value="1"/>
</dbReference>
<protein>
    <submittedName>
        <fullName evidence="7">Pyridoxamine 5'-phosphate oxidase</fullName>
    </submittedName>
</protein>
<dbReference type="CDD" id="cd06185">
    <property type="entry name" value="PDR_like"/>
    <property type="match status" value="1"/>
</dbReference>
<dbReference type="GO" id="GO:0016491">
    <property type="term" value="F:oxidoreductase activity"/>
    <property type="evidence" value="ECO:0007669"/>
    <property type="project" value="InterPro"/>
</dbReference>
<dbReference type="Pfam" id="PF00175">
    <property type="entry name" value="NAD_binding_1"/>
    <property type="match status" value="1"/>
</dbReference>
<keyword evidence="4" id="KW-0408">Iron</keyword>
<dbReference type="Gene3D" id="2.30.110.10">
    <property type="entry name" value="Electron Transport, Fmn-binding Protein, Chain A"/>
    <property type="match status" value="1"/>
</dbReference>
<dbReference type="Pfam" id="PF01243">
    <property type="entry name" value="PNPOx_N"/>
    <property type="match status" value="1"/>
</dbReference>
<dbReference type="InterPro" id="IPR050415">
    <property type="entry name" value="MRET"/>
</dbReference>
<dbReference type="InterPro" id="IPR001433">
    <property type="entry name" value="OxRdtase_FAD/NAD-bd"/>
</dbReference>
<name>A0A369XL66_9PROT</name>
<evidence type="ECO:0000256" key="1">
    <source>
        <dbReference type="ARBA" id="ARBA00022630"/>
    </source>
</evidence>
<dbReference type="SUPFAM" id="SSF52343">
    <property type="entry name" value="Ferredoxin reductase-like, C-terminal NADP-linked domain"/>
    <property type="match status" value="1"/>
</dbReference>
<dbReference type="GO" id="GO:0051537">
    <property type="term" value="F:2 iron, 2 sulfur cluster binding"/>
    <property type="evidence" value="ECO:0007669"/>
    <property type="project" value="UniProtKB-KW"/>
</dbReference>
<sequence>MARAFAKIAFTPRVQAAQARMGSRDAYRSTELGDAETVELSPVEIEFIGARDSFYQGTVGENGWPYVQHRGGPMGFLKVLGPRTIGYADFSGNRQYISVGNIDGDDRVSLFLMDYPAQRRLKIWGRARLIDEDTEPALVARLESPDYRARVERGVIITVEAFDWNCPKYITPRFTEREVRGLVTGWQREAEQRNTAAASAEEIGRGALKLVVAGIRQMTPRVRAYELRAPDWTELPPVTAGAHLAVPVRLPDGAVVTRQYSLATHPHRRDRYEIAVLHEQSGRGGSAAIHLSWQIGTRLAVDHPANQFPLHDDDRPAILIAGGIGITPIKAMGQVLKARGNTFELHYSGRSGAEMAYRDRLEVEFPGQLHLYFTRVPGGARIDLHAVMRAAPADALFYVCGPRRLIEAAESAAHELAISAGRVQYESFE</sequence>
<dbReference type="Gene3D" id="3.40.50.80">
    <property type="entry name" value="Nucleotide-binding domain of ferredoxin-NADP reductase (FNR) module"/>
    <property type="match status" value="1"/>
</dbReference>
<dbReference type="PRINTS" id="PR00409">
    <property type="entry name" value="PHDIOXRDTASE"/>
</dbReference>
<proteinExistence type="predicted"/>